<sequence>MAPEVLMELVGVWKTYRMGEVEVPALKPTDLKVYRGEILVILGPSGSGKSTLLNLMGGIDQPSGGRLLYEGQDLSKVGDNRLTAYRRHHVGFIFQFFDLISNLTVTENVALGAEIAGRRGAFAPILENLGLAGKEGNFPSQLSGGEQQRVAIARALAKEPDLMLCDEPTGSLDFRTGLLVLQLLHRASREMGKTVVIITHNTPIGKMGDRVLYMRDGVIDRIETNESPLDPLLISW</sequence>
<dbReference type="GO" id="GO:0005886">
    <property type="term" value="C:plasma membrane"/>
    <property type="evidence" value="ECO:0007669"/>
    <property type="project" value="TreeGrafter"/>
</dbReference>
<keyword evidence="6" id="KW-1185">Reference proteome</keyword>
<dbReference type="EMBL" id="CP000860">
    <property type="protein sequence ID" value="ACA59656.1"/>
    <property type="molecule type" value="Genomic_DNA"/>
</dbReference>
<dbReference type="GO" id="GO:0022857">
    <property type="term" value="F:transmembrane transporter activity"/>
    <property type="evidence" value="ECO:0007669"/>
    <property type="project" value="TreeGrafter"/>
</dbReference>
<gene>
    <name evidence="5" type="ordered locus">Daud_1145</name>
</gene>
<evidence type="ECO:0000259" key="4">
    <source>
        <dbReference type="PROSITE" id="PS50893"/>
    </source>
</evidence>
<keyword evidence="3" id="KW-0067">ATP-binding</keyword>
<evidence type="ECO:0000256" key="1">
    <source>
        <dbReference type="ARBA" id="ARBA00022448"/>
    </source>
</evidence>
<evidence type="ECO:0000313" key="6">
    <source>
        <dbReference type="Proteomes" id="UP000008544"/>
    </source>
</evidence>
<dbReference type="HOGENOM" id="CLU_000604_1_22_9"/>
<dbReference type="InterPro" id="IPR017911">
    <property type="entry name" value="MacB-like_ATP-bd"/>
</dbReference>
<reference evidence="6" key="1">
    <citation type="submission" date="2007-10" db="EMBL/GenBank/DDBJ databases">
        <title>Complete sequence of chromosome of Desulforudis audaxviator MP104C.</title>
        <authorList>
            <person name="Copeland A."/>
            <person name="Lucas S."/>
            <person name="Lapidus A."/>
            <person name="Barry K."/>
            <person name="Glavina del Rio T."/>
            <person name="Dalin E."/>
            <person name="Tice H."/>
            <person name="Bruce D."/>
            <person name="Pitluck S."/>
            <person name="Lowry S.R."/>
            <person name="Larimer F."/>
            <person name="Land M.L."/>
            <person name="Hauser L."/>
            <person name="Kyrpides N."/>
            <person name="Ivanova N.N."/>
            <person name="Richardson P."/>
        </authorList>
    </citation>
    <scope>NUCLEOTIDE SEQUENCE [LARGE SCALE GENOMIC DNA]</scope>
    <source>
        <strain evidence="6">MP104C</strain>
    </source>
</reference>
<dbReference type="eggNOG" id="COG1136">
    <property type="taxonomic scope" value="Bacteria"/>
</dbReference>
<dbReference type="Pfam" id="PF00005">
    <property type="entry name" value="ABC_tran"/>
    <property type="match status" value="1"/>
</dbReference>
<dbReference type="RefSeq" id="WP_012302242.1">
    <property type="nucleotide sequence ID" value="NC_010424.1"/>
</dbReference>
<dbReference type="OrthoDB" id="9810992at2"/>
<dbReference type="STRING" id="477974.Daud_1145"/>
<dbReference type="SMART" id="SM00382">
    <property type="entry name" value="AAA"/>
    <property type="match status" value="1"/>
</dbReference>
<dbReference type="InterPro" id="IPR015854">
    <property type="entry name" value="ABC_transpr_LolD-like"/>
</dbReference>
<dbReference type="InterPro" id="IPR027417">
    <property type="entry name" value="P-loop_NTPase"/>
</dbReference>
<dbReference type="PROSITE" id="PS50893">
    <property type="entry name" value="ABC_TRANSPORTER_2"/>
    <property type="match status" value="1"/>
</dbReference>
<dbReference type="AlphaFoldDB" id="B1I441"/>
<dbReference type="PANTHER" id="PTHR24220:SF686">
    <property type="entry name" value="BLL7988 PROTEIN"/>
    <property type="match status" value="1"/>
</dbReference>
<evidence type="ECO:0000256" key="3">
    <source>
        <dbReference type="ARBA" id="ARBA00022840"/>
    </source>
</evidence>
<dbReference type="InterPro" id="IPR003593">
    <property type="entry name" value="AAA+_ATPase"/>
</dbReference>
<reference evidence="5 6" key="2">
    <citation type="journal article" date="2008" name="Science">
        <title>Environmental genomics reveals a single-species ecosystem deep within Earth.</title>
        <authorList>
            <person name="Chivian D."/>
            <person name="Brodie E.L."/>
            <person name="Alm E.J."/>
            <person name="Culley D.E."/>
            <person name="Dehal P.S."/>
            <person name="Desantis T.Z."/>
            <person name="Gihring T.M."/>
            <person name="Lapidus A."/>
            <person name="Lin L.H."/>
            <person name="Lowry S.R."/>
            <person name="Moser D.P."/>
            <person name="Richardson P.M."/>
            <person name="Southam G."/>
            <person name="Wanger G."/>
            <person name="Pratt L.M."/>
            <person name="Andersen G.L."/>
            <person name="Hazen T.C."/>
            <person name="Brockman F.J."/>
            <person name="Arkin A.P."/>
            <person name="Onstott T.C."/>
        </authorList>
    </citation>
    <scope>NUCLEOTIDE SEQUENCE [LARGE SCALE GENOMIC DNA]</scope>
    <source>
        <strain evidence="5 6">MP104C</strain>
    </source>
</reference>
<evidence type="ECO:0000313" key="5">
    <source>
        <dbReference type="EMBL" id="ACA59656.1"/>
    </source>
</evidence>
<dbReference type="InterPro" id="IPR017871">
    <property type="entry name" value="ABC_transporter-like_CS"/>
</dbReference>
<dbReference type="CDD" id="cd03255">
    <property type="entry name" value="ABC_MJ0796_LolCDE_FtsE"/>
    <property type="match status" value="1"/>
</dbReference>
<feature type="domain" description="ABC transporter" evidence="4">
    <location>
        <begin position="7"/>
        <end position="236"/>
    </location>
</feature>
<dbReference type="PROSITE" id="PS00211">
    <property type="entry name" value="ABC_TRANSPORTER_1"/>
    <property type="match status" value="1"/>
</dbReference>
<dbReference type="Proteomes" id="UP000008544">
    <property type="component" value="Chromosome"/>
</dbReference>
<dbReference type="PANTHER" id="PTHR24220">
    <property type="entry name" value="IMPORT ATP-BINDING PROTEIN"/>
    <property type="match status" value="1"/>
</dbReference>
<dbReference type="Gene3D" id="3.40.50.300">
    <property type="entry name" value="P-loop containing nucleotide triphosphate hydrolases"/>
    <property type="match status" value="1"/>
</dbReference>
<proteinExistence type="predicted"/>
<dbReference type="KEGG" id="dau:Daud_1145"/>
<dbReference type="InterPro" id="IPR003439">
    <property type="entry name" value="ABC_transporter-like_ATP-bd"/>
</dbReference>
<protein>
    <submittedName>
        <fullName evidence="5">ABC transporter related</fullName>
    </submittedName>
</protein>
<dbReference type="SUPFAM" id="SSF52540">
    <property type="entry name" value="P-loop containing nucleoside triphosphate hydrolases"/>
    <property type="match status" value="1"/>
</dbReference>
<organism evidence="5 6">
    <name type="scientific">Desulforudis audaxviator (strain MP104C)</name>
    <dbReference type="NCBI Taxonomy" id="477974"/>
    <lineage>
        <taxon>Bacteria</taxon>
        <taxon>Bacillati</taxon>
        <taxon>Bacillota</taxon>
        <taxon>Clostridia</taxon>
        <taxon>Thermoanaerobacterales</taxon>
        <taxon>Candidatus Desulforudaceae</taxon>
        <taxon>Candidatus Desulforudis</taxon>
    </lineage>
</organism>
<keyword evidence="1" id="KW-0813">Transport</keyword>
<dbReference type="GO" id="GO:0005524">
    <property type="term" value="F:ATP binding"/>
    <property type="evidence" value="ECO:0007669"/>
    <property type="project" value="UniProtKB-KW"/>
</dbReference>
<dbReference type="GO" id="GO:0016887">
    <property type="term" value="F:ATP hydrolysis activity"/>
    <property type="evidence" value="ECO:0007669"/>
    <property type="project" value="InterPro"/>
</dbReference>
<accession>B1I441</accession>
<keyword evidence="2" id="KW-0547">Nucleotide-binding</keyword>
<name>B1I441_DESAP</name>
<evidence type="ECO:0000256" key="2">
    <source>
        <dbReference type="ARBA" id="ARBA00022741"/>
    </source>
</evidence>